<dbReference type="PROSITE" id="PS00107">
    <property type="entry name" value="PROTEIN_KINASE_ATP"/>
    <property type="match status" value="1"/>
</dbReference>
<dbReference type="Proteomes" id="UP000219072">
    <property type="component" value="Unassembled WGS sequence"/>
</dbReference>
<feature type="compositionally biased region" description="Low complexity" evidence="6">
    <location>
        <begin position="309"/>
        <end position="319"/>
    </location>
</feature>
<dbReference type="GO" id="GO:0004674">
    <property type="term" value="F:protein serine/threonine kinase activity"/>
    <property type="evidence" value="ECO:0007669"/>
    <property type="project" value="UniProtKB-KW"/>
</dbReference>
<dbReference type="Gene3D" id="1.10.510.10">
    <property type="entry name" value="Transferase(Phosphotransferase) domain 1"/>
    <property type="match status" value="1"/>
</dbReference>
<feature type="binding site" evidence="5">
    <location>
        <position position="43"/>
    </location>
    <ligand>
        <name>ATP</name>
        <dbReference type="ChEBI" id="CHEBI:30616"/>
    </ligand>
</feature>
<dbReference type="SMART" id="SM00220">
    <property type="entry name" value="S_TKc"/>
    <property type="match status" value="1"/>
</dbReference>
<dbReference type="PANTHER" id="PTHR43289:SF34">
    <property type="entry name" value="SERINE_THREONINE-PROTEIN KINASE YBDM-RELATED"/>
    <property type="match status" value="1"/>
</dbReference>
<name>A0A286DWK4_9ACTN</name>
<evidence type="ECO:0000313" key="8">
    <source>
        <dbReference type="EMBL" id="SOD63042.1"/>
    </source>
</evidence>
<dbReference type="EMBL" id="OCNE01000008">
    <property type="protein sequence ID" value="SOD63042.1"/>
    <property type="molecule type" value="Genomic_DNA"/>
</dbReference>
<dbReference type="AlphaFoldDB" id="A0A286DWK4"/>
<organism evidence="8 9">
    <name type="scientific">Streptomyces zhaozhouensis</name>
    <dbReference type="NCBI Taxonomy" id="1300267"/>
    <lineage>
        <taxon>Bacteria</taxon>
        <taxon>Bacillati</taxon>
        <taxon>Actinomycetota</taxon>
        <taxon>Actinomycetes</taxon>
        <taxon>Kitasatosporales</taxon>
        <taxon>Streptomycetaceae</taxon>
        <taxon>Streptomyces</taxon>
    </lineage>
</organism>
<dbReference type="Gene3D" id="3.30.200.20">
    <property type="entry name" value="Phosphorylase Kinase, domain 1"/>
    <property type="match status" value="1"/>
</dbReference>
<evidence type="ECO:0000256" key="3">
    <source>
        <dbReference type="ARBA" id="ARBA00022777"/>
    </source>
</evidence>
<protein>
    <submittedName>
        <fullName evidence="8">Serine/threonine protein kinase</fullName>
    </submittedName>
</protein>
<dbReference type="PROSITE" id="PS50011">
    <property type="entry name" value="PROTEIN_KINASE_DOM"/>
    <property type="match status" value="1"/>
</dbReference>
<evidence type="ECO:0000313" key="9">
    <source>
        <dbReference type="Proteomes" id="UP000219072"/>
    </source>
</evidence>
<reference evidence="8 9" key="1">
    <citation type="submission" date="2017-09" db="EMBL/GenBank/DDBJ databases">
        <authorList>
            <person name="Ehlers B."/>
            <person name="Leendertz F.H."/>
        </authorList>
    </citation>
    <scope>NUCLEOTIDE SEQUENCE [LARGE SCALE GENOMIC DNA]</scope>
    <source>
        <strain evidence="8 9">CGMCC 4.7095</strain>
    </source>
</reference>
<dbReference type="Pfam" id="PF00069">
    <property type="entry name" value="Pkinase"/>
    <property type="match status" value="1"/>
</dbReference>
<dbReference type="Gene3D" id="1.25.40.10">
    <property type="entry name" value="Tetratricopeptide repeat domain"/>
    <property type="match status" value="1"/>
</dbReference>
<feature type="domain" description="Protein kinase" evidence="7">
    <location>
        <begin position="15"/>
        <end position="265"/>
    </location>
</feature>
<dbReference type="Pfam" id="PF13374">
    <property type="entry name" value="TPR_10"/>
    <property type="match status" value="3"/>
</dbReference>
<evidence type="ECO:0000256" key="1">
    <source>
        <dbReference type="ARBA" id="ARBA00022679"/>
    </source>
</evidence>
<evidence type="ECO:0000259" key="7">
    <source>
        <dbReference type="PROSITE" id="PS50011"/>
    </source>
</evidence>
<evidence type="ECO:0000256" key="2">
    <source>
        <dbReference type="ARBA" id="ARBA00022741"/>
    </source>
</evidence>
<dbReference type="InterPro" id="IPR000719">
    <property type="entry name" value="Prot_kinase_dom"/>
</dbReference>
<dbReference type="PANTHER" id="PTHR43289">
    <property type="entry name" value="MITOGEN-ACTIVATED PROTEIN KINASE KINASE KINASE 20-RELATED"/>
    <property type="match status" value="1"/>
</dbReference>
<dbReference type="InterPro" id="IPR011990">
    <property type="entry name" value="TPR-like_helical_dom_sf"/>
</dbReference>
<keyword evidence="1" id="KW-0808">Transferase</keyword>
<keyword evidence="8" id="KW-0723">Serine/threonine-protein kinase</keyword>
<sequence>MEPLRAGDPERVGGFVLRGRLGAGGMGEVFLGRSAGGRSVAVKVVYPHLAGQREFRARFAREVAAAETVSGTFTAPVVAVGPEDDPPWIATAYVPGPDLALAVAETGPLPESAVWGLAAGLVEALQAIHAKGLLHRDLKPSNVLLAADGPRVIDFGIARTLEGTSLTGTGAVIGTPGFMSPEQAQGGQIGPASDVFALGAVIAYAATGREPFGVGAPLAVLHRVLHNEPRLEALAGPLHAVVAACLAKSPGARPSLPQLLTQITGHWDPPDDGLTGASLWPTNVTTLIPHRATTPTAPYTRPANPPHDTPTTATTTPTTEELTHRFEEALRAGEAGNHAEAARLFAQLAADQARLHGDDHPHTLNTRYHHAWYTGDTGADSEAARLFAELAADQARVLGDDHPHTLNARRLHAHVLGRSGEHARAARLLAGVVVDYTRVLGLRHRHALTARHNHAFALGRAGEHAEAARLFAGLVVDYARVLGADHPHARYAREARDWNLERLRRRGD</sequence>
<dbReference type="OrthoDB" id="9762169at2"/>
<dbReference type="GO" id="GO:0005524">
    <property type="term" value="F:ATP binding"/>
    <property type="evidence" value="ECO:0007669"/>
    <property type="project" value="UniProtKB-UniRule"/>
</dbReference>
<gene>
    <name evidence="8" type="ORF">SAMN06297387_108205</name>
</gene>
<keyword evidence="3 8" id="KW-0418">Kinase</keyword>
<keyword evidence="9" id="KW-1185">Reference proteome</keyword>
<dbReference type="PROSITE" id="PS00108">
    <property type="entry name" value="PROTEIN_KINASE_ST"/>
    <property type="match status" value="1"/>
</dbReference>
<evidence type="ECO:0000256" key="4">
    <source>
        <dbReference type="ARBA" id="ARBA00022840"/>
    </source>
</evidence>
<accession>A0A286DWK4</accession>
<keyword evidence="4 5" id="KW-0067">ATP-binding</keyword>
<dbReference type="InterPro" id="IPR017441">
    <property type="entry name" value="Protein_kinase_ATP_BS"/>
</dbReference>
<proteinExistence type="predicted"/>
<dbReference type="InterPro" id="IPR011009">
    <property type="entry name" value="Kinase-like_dom_sf"/>
</dbReference>
<dbReference type="SUPFAM" id="SSF56112">
    <property type="entry name" value="Protein kinase-like (PK-like)"/>
    <property type="match status" value="1"/>
</dbReference>
<evidence type="ECO:0000256" key="6">
    <source>
        <dbReference type="SAM" id="MobiDB-lite"/>
    </source>
</evidence>
<feature type="region of interest" description="Disordered" evidence="6">
    <location>
        <begin position="294"/>
        <end position="319"/>
    </location>
</feature>
<dbReference type="InterPro" id="IPR008271">
    <property type="entry name" value="Ser/Thr_kinase_AS"/>
</dbReference>
<dbReference type="CDD" id="cd14014">
    <property type="entry name" value="STKc_PknB_like"/>
    <property type="match status" value="1"/>
</dbReference>
<keyword evidence="2 5" id="KW-0547">Nucleotide-binding</keyword>
<evidence type="ECO:0000256" key="5">
    <source>
        <dbReference type="PROSITE-ProRule" id="PRU10141"/>
    </source>
</evidence>